<keyword evidence="12" id="KW-0675">Receptor</keyword>
<evidence type="ECO:0000256" key="11">
    <source>
        <dbReference type="ARBA" id="ARBA00023136"/>
    </source>
</evidence>
<keyword evidence="8" id="KW-0408">Iron</keyword>
<keyword evidence="5" id="KW-0410">Iron transport</keyword>
<feature type="short sequence motif" description="TonB C-terminal box" evidence="15">
    <location>
        <begin position="708"/>
        <end position="725"/>
    </location>
</feature>
<name>A0A3M4M243_PSECI</name>
<dbReference type="PANTHER" id="PTHR32552:SF84">
    <property type="entry name" value="TONB-DEPENDENT RECEPTOR-RELATED"/>
    <property type="match status" value="1"/>
</dbReference>
<evidence type="ECO:0000259" key="19">
    <source>
        <dbReference type="Pfam" id="PF07715"/>
    </source>
</evidence>
<reference evidence="20 21" key="1">
    <citation type="submission" date="2018-08" db="EMBL/GenBank/DDBJ databases">
        <title>Recombination of ecologically and evolutionarily significant loci maintains genetic cohesion in the Pseudomonas syringae species complex.</title>
        <authorList>
            <person name="Dillon M."/>
            <person name="Thakur S."/>
            <person name="Almeida R.N.D."/>
            <person name="Weir B.S."/>
            <person name="Guttman D.S."/>
        </authorList>
    </citation>
    <scope>NUCLEOTIDE SEQUENCE [LARGE SCALE GENOMIC DNA]</scope>
    <source>
        <strain evidence="20 21">ICMP 3353</strain>
    </source>
</reference>
<keyword evidence="13 14" id="KW-0998">Cell outer membrane</keyword>
<evidence type="ECO:0000259" key="18">
    <source>
        <dbReference type="Pfam" id="PF00593"/>
    </source>
</evidence>
<comment type="subcellular location">
    <subcellularLocation>
        <location evidence="1 14">Cell outer membrane</location>
        <topology evidence="1 14">Multi-pass membrane protein</topology>
    </subcellularLocation>
</comment>
<accession>A0A3M4M243</accession>
<keyword evidence="7 17" id="KW-0732">Signal</keyword>
<dbReference type="Pfam" id="PF07715">
    <property type="entry name" value="Plug"/>
    <property type="match status" value="1"/>
</dbReference>
<dbReference type="GO" id="GO:0015344">
    <property type="term" value="F:siderophore uptake transmembrane transporter activity"/>
    <property type="evidence" value="ECO:0007669"/>
    <property type="project" value="TreeGrafter"/>
</dbReference>
<evidence type="ECO:0000256" key="10">
    <source>
        <dbReference type="ARBA" id="ARBA00023077"/>
    </source>
</evidence>
<dbReference type="Gene3D" id="2.40.170.20">
    <property type="entry name" value="TonB-dependent receptor, beta-barrel domain"/>
    <property type="match status" value="1"/>
</dbReference>
<dbReference type="PROSITE" id="PS52016">
    <property type="entry name" value="TONB_DEPENDENT_REC_3"/>
    <property type="match status" value="1"/>
</dbReference>
<dbReference type="GO" id="GO:0009279">
    <property type="term" value="C:cell outer membrane"/>
    <property type="evidence" value="ECO:0007669"/>
    <property type="project" value="UniProtKB-SubCell"/>
</dbReference>
<proteinExistence type="inferred from homology"/>
<comment type="similarity">
    <text evidence="2 14 16">Belongs to the TonB-dependent receptor family.</text>
</comment>
<dbReference type="InterPro" id="IPR037066">
    <property type="entry name" value="Plug_dom_sf"/>
</dbReference>
<evidence type="ECO:0000256" key="6">
    <source>
        <dbReference type="ARBA" id="ARBA00022692"/>
    </source>
</evidence>
<keyword evidence="6 14" id="KW-0812">Transmembrane</keyword>
<evidence type="ECO:0008006" key="22">
    <source>
        <dbReference type="Google" id="ProtNLM"/>
    </source>
</evidence>
<dbReference type="InterPro" id="IPR039426">
    <property type="entry name" value="TonB-dep_rcpt-like"/>
</dbReference>
<dbReference type="GO" id="GO:0038023">
    <property type="term" value="F:signaling receptor activity"/>
    <property type="evidence" value="ECO:0007669"/>
    <property type="project" value="InterPro"/>
</dbReference>
<dbReference type="InterPro" id="IPR036942">
    <property type="entry name" value="Beta-barrel_TonB_sf"/>
</dbReference>
<dbReference type="GO" id="GO:0015891">
    <property type="term" value="P:siderophore transport"/>
    <property type="evidence" value="ECO:0007669"/>
    <property type="project" value="InterPro"/>
</dbReference>
<evidence type="ECO:0000256" key="2">
    <source>
        <dbReference type="ARBA" id="ARBA00009810"/>
    </source>
</evidence>
<dbReference type="AlphaFoldDB" id="A0A3M4M243"/>
<dbReference type="CDD" id="cd01347">
    <property type="entry name" value="ligand_gated_channel"/>
    <property type="match status" value="1"/>
</dbReference>
<evidence type="ECO:0000256" key="3">
    <source>
        <dbReference type="ARBA" id="ARBA00022448"/>
    </source>
</evidence>
<evidence type="ECO:0000256" key="8">
    <source>
        <dbReference type="ARBA" id="ARBA00023004"/>
    </source>
</evidence>
<evidence type="ECO:0000256" key="17">
    <source>
        <dbReference type="SAM" id="SignalP"/>
    </source>
</evidence>
<evidence type="ECO:0000256" key="12">
    <source>
        <dbReference type="ARBA" id="ARBA00023170"/>
    </source>
</evidence>
<evidence type="ECO:0000256" key="14">
    <source>
        <dbReference type="PROSITE-ProRule" id="PRU01360"/>
    </source>
</evidence>
<dbReference type="PROSITE" id="PS01156">
    <property type="entry name" value="TONB_DEPENDENT_REC_2"/>
    <property type="match status" value="1"/>
</dbReference>
<evidence type="ECO:0000256" key="16">
    <source>
        <dbReference type="RuleBase" id="RU003357"/>
    </source>
</evidence>
<evidence type="ECO:0000256" key="15">
    <source>
        <dbReference type="PROSITE-ProRule" id="PRU10144"/>
    </source>
</evidence>
<protein>
    <recommendedName>
        <fullName evidence="22">TonB-dependent siderophore receptor</fullName>
    </recommendedName>
</protein>
<comment type="caution">
    <text evidence="20">The sequence shown here is derived from an EMBL/GenBank/DDBJ whole genome shotgun (WGS) entry which is preliminary data.</text>
</comment>
<feature type="domain" description="TonB-dependent receptor plug" evidence="19">
    <location>
        <begin position="63"/>
        <end position="162"/>
    </location>
</feature>
<gene>
    <name evidence="20" type="ORF">ALQ04_04090</name>
</gene>
<dbReference type="InterPro" id="IPR010105">
    <property type="entry name" value="TonB_sidphr_rcpt"/>
</dbReference>
<evidence type="ECO:0000256" key="5">
    <source>
        <dbReference type="ARBA" id="ARBA00022496"/>
    </source>
</evidence>
<dbReference type="InterPro" id="IPR000531">
    <property type="entry name" value="Beta-barrel_TonB"/>
</dbReference>
<dbReference type="PANTHER" id="PTHR32552">
    <property type="entry name" value="FERRICHROME IRON RECEPTOR-RELATED"/>
    <property type="match status" value="1"/>
</dbReference>
<evidence type="ECO:0000256" key="4">
    <source>
        <dbReference type="ARBA" id="ARBA00022452"/>
    </source>
</evidence>
<dbReference type="NCBIfam" id="TIGR01783">
    <property type="entry name" value="TonB-siderophor"/>
    <property type="match status" value="1"/>
</dbReference>
<dbReference type="PROSITE" id="PS51257">
    <property type="entry name" value="PROKAR_LIPOPROTEIN"/>
    <property type="match status" value="1"/>
</dbReference>
<evidence type="ECO:0000256" key="9">
    <source>
        <dbReference type="ARBA" id="ARBA00023065"/>
    </source>
</evidence>
<dbReference type="InterPro" id="IPR010917">
    <property type="entry name" value="TonB_rcpt_CS"/>
</dbReference>
<keyword evidence="3 14" id="KW-0813">Transport</keyword>
<dbReference type="Proteomes" id="UP000277236">
    <property type="component" value="Unassembled WGS sequence"/>
</dbReference>
<sequence length="725" mass="79991">METVFMKATNTSLVLLISACNSVWAQDGTLELPGTSITAGREEPSGLILDQPIKTGSRLGLTARETPASVSVADRSIIESRGAKNTQDVINSMAGVNASANPGYGGYVSYRGFTAGQITQLYNGIGMSYSSANRPVDSWIYDRVELIGGPSTFLYGAGAVGGSINYITKLATREEQALQGRVRYGSYDNSEVSIGGNQALGGPDARHFARLDVSRTAGDGYMDRNRRESTSTAFSILSDLTPNLSHTLALEYQEDQEDSPYWGSPILNPVGDTMKIDKSRRFENYNMTDGRYEQRVRWVRSIIDYQVDDNTSLQNTLYHYDAQRDYRNMENYVYNADNSQVNRSAAFLQRHDQRVDGNRFELRHDTRIAGFASQWSAGLDYSLNRQVLHPASQFTSSPYDTIDPDNFTAGSFSDIPGVNGGLQKMRKHEVTTLAAFLENRLELTDRLSLLTGLRYDRLHMEVTNYGAITPTSPARFERTWTPVTGRVSLVYALTPAANVYVQYSTAADPPAGSLASATYSQVGLYDLTTGEQVEVGSKFDFLDGRGSATVALYQIVRRDFTVRDSVNPNLTVQAGQQTSRGLELAGKLHVTPRLLVEANHAYVKAEYDEFNEAVNGVSVSRKGNTPTNVPDSVTNLWLTYDITHNWQAGMDARHVASVYADNANTLKAPAYTLYGAFARYRVSEATSVTARVRNLTDEIYAQQAYGTLYYMGAPRTLEVALDTSF</sequence>
<evidence type="ECO:0000256" key="1">
    <source>
        <dbReference type="ARBA" id="ARBA00004571"/>
    </source>
</evidence>
<dbReference type="Pfam" id="PF00593">
    <property type="entry name" value="TonB_dep_Rec_b-barrel"/>
    <property type="match status" value="1"/>
</dbReference>
<dbReference type="InterPro" id="IPR012910">
    <property type="entry name" value="Plug_dom"/>
</dbReference>
<keyword evidence="9" id="KW-0406">Ion transport</keyword>
<dbReference type="SUPFAM" id="SSF56935">
    <property type="entry name" value="Porins"/>
    <property type="match status" value="1"/>
</dbReference>
<feature type="chain" id="PRO_5018251264" description="TonB-dependent siderophore receptor" evidence="17">
    <location>
        <begin position="26"/>
        <end position="725"/>
    </location>
</feature>
<dbReference type="Gene3D" id="2.170.130.10">
    <property type="entry name" value="TonB-dependent receptor, plug domain"/>
    <property type="match status" value="1"/>
</dbReference>
<evidence type="ECO:0000313" key="20">
    <source>
        <dbReference type="EMBL" id="RMQ47763.1"/>
    </source>
</evidence>
<evidence type="ECO:0000313" key="21">
    <source>
        <dbReference type="Proteomes" id="UP000277236"/>
    </source>
</evidence>
<feature type="domain" description="TonB-dependent receptor-like beta-barrel" evidence="18">
    <location>
        <begin position="269"/>
        <end position="695"/>
    </location>
</feature>
<organism evidence="20 21">
    <name type="scientific">Pseudomonas cichorii</name>
    <dbReference type="NCBI Taxonomy" id="36746"/>
    <lineage>
        <taxon>Bacteria</taxon>
        <taxon>Pseudomonadati</taxon>
        <taxon>Pseudomonadota</taxon>
        <taxon>Gammaproteobacteria</taxon>
        <taxon>Pseudomonadales</taxon>
        <taxon>Pseudomonadaceae</taxon>
        <taxon>Pseudomonas</taxon>
    </lineage>
</organism>
<feature type="signal peptide" evidence="17">
    <location>
        <begin position="1"/>
        <end position="25"/>
    </location>
</feature>
<keyword evidence="10 16" id="KW-0798">TonB box</keyword>
<dbReference type="EMBL" id="RBRE01000035">
    <property type="protein sequence ID" value="RMQ47763.1"/>
    <property type="molecule type" value="Genomic_DNA"/>
</dbReference>
<evidence type="ECO:0000256" key="7">
    <source>
        <dbReference type="ARBA" id="ARBA00022729"/>
    </source>
</evidence>
<keyword evidence="4 14" id="KW-1134">Transmembrane beta strand</keyword>
<evidence type="ECO:0000256" key="13">
    <source>
        <dbReference type="ARBA" id="ARBA00023237"/>
    </source>
</evidence>
<keyword evidence="11 14" id="KW-0472">Membrane</keyword>